<accession>X1HAV0</accession>
<feature type="domain" description="STAS" evidence="1">
    <location>
        <begin position="9"/>
        <end position="82"/>
    </location>
</feature>
<evidence type="ECO:0000313" key="2">
    <source>
        <dbReference type="EMBL" id="GAH66487.1"/>
    </source>
</evidence>
<organism evidence="2">
    <name type="scientific">marine sediment metagenome</name>
    <dbReference type="NCBI Taxonomy" id="412755"/>
    <lineage>
        <taxon>unclassified sequences</taxon>
        <taxon>metagenomes</taxon>
        <taxon>ecological metagenomes</taxon>
    </lineage>
</organism>
<name>X1HAV0_9ZZZZ</name>
<dbReference type="SUPFAM" id="SSF52091">
    <property type="entry name" value="SpoIIaa-like"/>
    <property type="match status" value="1"/>
</dbReference>
<dbReference type="InterPro" id="IPR036513">
    <property type="entry name" value="STAS_dom_sf"/>
</dbReference>
<gene>
    <name evidence="2" type="ORF">S03H2_46774</name>
</gene>
<reference evidence="2" key="1">
    <citation type="journal article" date="2014" name="Front. Microbiol.">
        <title>High frequency of phylogenetically diverse reductive dehalogenase-homologous genes in deep subseafloor sedimentary metagenomes.</title>
        <authorList>
            <person name="Kawai M."/>
            <person name="Futagami T."/>
            <person name="Toyoda A."/>
            <person name="Takaki Y."/>
            <person name="Nishi S."/>
            <person name="Hori S."/>
            <person name="Arai W."/>
            <person name="Tsubouchi T."/>
            <person name="Morono Y."/>
            <person name="Uchiyama I."/>
            <person name="Ito T."/>
            <person name="Fujiyama A."/>
            <person name="Inagaki F."/>
            <person name="Takami H."/>
        </authorList>
    </citation>
    <scope>NUCLEOTIDE SEQUENCE</scope>
    <source>
        <strain evidence="2">Expedition CK06-06</strain>
    </source>
</reference>
<dbReference type="InterPro" id="IPR002645">
    <property type="entry name" value="STAS_dom"/>
</dbReference>
<proteinExistence type="predicted"/>
<dbReference type="AlphaFoldDB" id="X1HAV0"/>
<evidence type="ECO:0000259" key="1">
    <source>
        <dbReference type="PROSITE" id="PS50801"/>
    </source>
</evidence>
<dbReference type="PROSITE" id="PS50801">
    <property type="entry name" value="STAS"/>
    <property type="match status" value="1"/>
</dbReference>
<dbReference type="Gene3D" id="3.30.750.24">
    <property type="entry name" value="STAS domain"/>
    <property type="match status" value="1"/>
</dbReference>
<dbReference type="EMBL" id="BARU01029402">
    <property type="protein sequence ID" value="GAH66487.1"/>
    <property type="molecule type" value="Genomic_DNA"/>
</dbReference>
<sequence>MQKIVAPIYLNEDSFEELLAKLPSKINKLTITIDLALTEFIDPYGMTGLLELERYLKARGVNLIISGPQLSSVLSYMERLNFFKYTSCISEPKEEDLEIPKALYRRDSDVLLEITPVEKSLDIHDIIAKVRSRAKAILQRHLHYDSGAIDNFIVALSEVCQNIPEHSQSTGLVAIQK</sequence>
<feature type="non-terminal residue" evidence="2">
    <location>
        <position position="177"/>
    </location>
</feature>
<comment type="caution">
    <text evidence="2">The sequence shown here is derived from an EMBL/GenBank/DDBJ whole genome shotgun (WGS) entry which is preliminary data.</text>
</comment>
<protein>
    <recommendedName>
        <fullName evidence="1">STAS domain-containing protein</fullName>
    </recommendedName>
</protein>